<reference evidence="2 3" key="1">
    <citation type="submission" date="2023-10" db="EMBL/GenBank/DDBJ databases">
        <title>Draft genome sequence of Xylaria bambusicola isolate GMP-LS, the root and basal stem rot pathogen of sugarcane in Indonesia.</title>
        <authorList>
            <person name="Selvaraj P."/>
            <person name="Muralishankar V."/>
            <person name="Muruganantham S."/>
            <person name="Sp S."/>
            <person name="Haryani S."/>
            <person name="Lau K.J.X."/>
            <person name="Naqvi N.I."/>
        </authorList>
    </citation>
    <scope>NUCLEOTIDE SEQUENCE [LARGE SCALE GENOMIC DNA]</scope>
    <source>
        <strain evidence="2">GMP-LS</strain>
    </source>
</reference>
<gene>
    <name evidence="2" type="ORF">RRF57_008465</name>
</gene>
<protein>
    <recommendedName>
        <fullName evidence="1">Aminotransferase class I/classII large domain-containing protein</fullName>
    </recommendedName>
</protein>
<dbReference type="Proteomes" id="UP001305414">
    <property type="component" value="Unassembled WGS sequence"/>
</dbReference>
<dbReference type="GO" id="GO:0030170">
    <property type="term" value="F:pyridoxal phosphate binding"/>
    <property type="evidence" value="ECO:0007669"/>
    <property type="project" value="InterPro"/>
</dbReference>
<dbReference type="InterPro" id="IPR015422">
    <property type="entry name" value="PyrdxlP-dep_Trfase_small"/>
</dbReference>
<dbReference type="EMBL" id="JAWHQM010000026">
    <property type="protein sequence ID" value="KAK5632751.1"/>
    <property type="molecule type" value="Genomic_DNA"/>
</dbReference>
<dbReference type="InterPro" id="IPR004839">
    <property type="entry name" value="Aminotransferase_I/II_large"/>
</dbReference>
<dbReference type="InterPro" id="IPR015421">
    <property type="entry name" value="PyrdxlP-dep_Trfase_major"/>
</dbReference>
<evidence type="ECO:0000313" key="3">
    <source>
        <dbReference type="Proteomes" id="UP001305414"/>
    </source>
</evidence>
<organism evidence="2 3">
    <name type="scientific">Xylaria bambusicola</name>
    <dbReference type="NCBI Taxonomy" id="326684"/>
    <lineage>
        <taxon>Eukaryota</taxon>
        <taxon>Fungi</taxon>
        <taxon>Dikarya</taxon>
        <taxon>Ascomycota</taxon>
        <taxon>Pezizomycotina</taxon>
        <taxon>Sordariomycetes</taxon>
        <taxon>Xylariomycetidae</taxon>
        <taxon>Xylariales</taxon>
        <taxon>Xylariaceae</taxon>
        <taxon>Xylaria</taxon>
    </lineage>
</organism>
<keyword evidence="3" id="KW-1185">Reference proteome</keyword>
<dbReference type="PANTHER" id="PTHR43510">
    <property type="entry name" value="AMINOTRANSFERASE FUNCTION, HYPOTHETICAL (EUROFUNG)"/>
    <property type="match status" value="1"/>
</dbReference>
<comment type="caution">
    <text evidence="2">The sequence shown here is derived from an EMBL/GenBank/DDBJ whole genome shotgun (WGS) entry which is preliminary data.</text>
</comment>
<evidence type="ECO:0000313" key="2">
    <source>
        <dbReference type="EMBL" id="KAK5632751.1"/>
    </source>
</evidence>
<feature type="domain" description="Aminotransferase class I/classII large" evidence="1">
    <location>
        <begin position="58"/>
        <end position="167"/>
    </location>
</feature>
<dbReference type="SUPFAM" id="SSF53383">
    <property type="entry name" value="PLP-dependent transferases"/>
    <property type="match status" value="1"/>
</dbReference>
<accession>A0AAN7ZB01</accession>
<dbReference type="InterPro" id="IPR015424">
    <property type="entry name" value="PyrdxlP-dep_Trfase"/>
</dbReference>
<dbReference type="PANTHER" id="PTHR43510:SF1">
    <property type="entry name" value="AMINOTRANSFERASE FUNCTION, HYPOTHETICAL (EUROFUNG)"/>
    <property type="match status" value="1"/>
</dbReference>
<dbReference type="Gene3D" id="3.90.1150.10">
    <property type="entry name" value="Aspartate Aminotransferase, domain 1"/>
    <property type="match status" value="1"/>
</dbReference>
<proteinExistence type="predicted"/>
<sequence length="170" mass="18553">MVNIPVFEVEQWMDEYELTPGVLNIAETCACSVSISQLSEFHSKSAGESSQPPSPIIDFSRPMTYGAILGSDELRQNIAGLYSEEGVDNTPVAPKDVIVTQGAIAANHLVFYSLIGPGDHVVCVYPTYQQLYTIPETLGAEVSLWKLKAEDGYVPDVSELEKLIKSNTKV</sequence>
<dbReference type="Pfam" id="PF00155">
    <property type="entry name" value="Aminotran_1_2"/>
    <property type="match status" value="1"/>
</dbReference>
<dbReference type="Gene3D" id="3.40.640.10">
    <property type="entry name" value="Type I PLP-dependent aspartate aminotransferase-like (Major domain)"/>
    <property type="match status" value="1"/>
</dbReference>
<evidence type="ECO:0000259" key="1">
    <source>
        <dbReference type="Pfam" id="PF00155"/>
    </source>
</evidence>
<dbReference type="AlphaFoldDB" id="A0AAN7ZB01"/>
<name>A0AAN7ZB01_9PEZI</name>